<organism evidence="2 3">
    <name type="scientific">Trichonephila clavipes</name>
    <name type="common">Golden silk orbweaver</name>
    <name type="synonym">Nephila clavipes</name>
    <dbReference type="NCBI Taxonomy" id="2585209"/>
    <lineage>
        <taxon>Eukaryota</taxon>
        <taxon>Metazoa</taxon>
        <taxon>Ecdysozoa</taxon>
        <taxon>Arthropoda</taxon>
        <taxon>Chelicerata</taxon>
        <taxon>Arachnida</taxon>
        <taxon>Araneae</taxon>
        <taxon>Araneomorphae</taxon>
        <taxon>Entelegynae</taxon>
        <taxon>Araneoidea</taxon>
        <taxon>Nephilidae</taxon>
        <taxon>Trichonephila</taxon>
    </lineage>
</organism>
<sequence>MLYLNLAFKDSFTLLNAEFRGSVSPTGASRRGAKPTATQQNELSSSPTSRRYQDMGWRTVRRPTRKRLFNTYST</sequence>
<evidence type="ECO:0000313" key="2">
    <source>
        <dbReference type="EMBL" id="GFY30368.1"/>
    </source>
</evidence>
<protein>
    <submittedName>
        <fullName evidence="2">Uncharacterized protein</fullName>
    </submittedName>
</protein>
<name>A0A8X6W8K8_TRICX</name>
<evidence type="ECO:0000256" key="1">
    <source>
        <dbReference type="SAM" id="MobiDB-lite"/>
    </source>
</evidence>
<evidence type="ECO:0000313" key="3">
    <source>
        <dbReference type="Proteomes" id="UP000887159"/>
    </source>
</evidence>
<proteinExistence type="predicted"/>
<reference evidence="2" key="1">
    <citation type="submission" date="2020-08" db="EMBL/GenBank/DDBJ databases">
        <title>Multicomponent nature underlies the extraordinary mechanical properties of spider dragline silk.</title>
        <authorList>
            <person name="Kono N."/>
            <person name="Nakamura H."/>
            <person name="Mori M."/>
            <person name="Yoshida Y."/>
            <person name="Ohtoshi R."/>
            <person name="Malay A.D."/>
            <person name="Moran D.A.P."/>
            <person name="Tomita M."/>
            <person name="Numata K."/>
            <person name="Arakawa K."/>
        </authorList>
    </citation>
    <scope>NUCLEOTIDE SEQUENCE</scope>
</reference>
<feature type="compositionally biased region" description="Polar residues" evidence="1">
    <location>
        <begin position="36"/>
        <end position="50"/>
    </location>
</feature>
<keyword evidence="3" id="KW-1185">Reference proteome</keyword>
<accession>A0A8X6W8K8</accession>
<comment type="caution">
    <text evidence="2">The sequence shown here is derived from an EMBL/GenBank/DDBJ whole genome shotgun (WGS) entry which is preliminary data.</text>
</comment>
<dbReference type="EMBL" id="BMAU01021392">
    <property type="protein sequence ID" value="GFY30368.1"/>
    <property type="molecule type" value="Genomic_DNA"/>
</dbReference>
<dbReference type="AlphaFoldDB" id="A0A8X6W8K8"/>
<gene>
    <name evidence="2" type="ORF">TNCV_4066181</name>
</gene>
<feature type="region of interest" description="Disordered" evidence="1">
    <location>
        <begin position="22"/>
        <end position="57"/>
    </location>
</feature>
<dbReference type="Proteomes" id="UP000887159">
    <property type="component" value="Unassembled WGS sequence"/>
</dbReference>